<name>A0A7Y7IIH8_9MICC</name>
<dbReference type="InterPro" id="IPR028082">
    <property type="entry name" value="Peripla_BP_I"/>
</dbReference>
<dbReference type="InterPro" id="IPR001761">
    <property type="entry name" value="Peripla_BP/Lac1_sug-bd_dom"/>
</dbReference>
<gene>
    <name evidence="6" type="ORF">G6034_13265</name>
</gene>
<evidence type="ECO:0000313" key="6">
    <source>
        <dbReference type="EMBL" id="NVM95862.1"/>
    </source>
</evidence>
<dbReference type="Proteomes" id="UP000543556">
    <property type="component" value="Unassembled WGS sequence"/>
</dbReference>
<keyword evidence="1" id="KW-0678">Repressor</keyword>
<dbReference type="Pfam" id="PF00532">
    <property type="entry name" value="Peripla_BP_1"/>
    <property type="match status" value="1"/>
</dbReference>
<evidence type="ECO:0000313" key="7">
    <source>
        <dbReference type="Proteomes" id="UP000543556"/>
    </source>
</evidence>
<protein>
    <submittedName>
        <fullName evidence="6">Substrate-binding domain-containing protein</fullName>
    </submittedName>
</protein>
<dbReference type="CDD" id="cd06288">
    <property type="entry name" value="PBP1_sucrose_transcription_regulator"/>
    <property type="match status" value="1"/>
</dbReference>
<evidence type="ECO:0000256" key="4">
    <source>
        <dbReference type="ARBA" id="ARBA00023163"/>
    </source>
</evidence>
<evidence type="ECO:0000256" key="3">
    <source>
        <dbReference type="ARBA" id="ARBA00023125"/>
    </source>
</evidence>
<dbReference type="PANTHER" id="PTHR30146:SF148">
    <property type="entry name" value="HTH-TYPE TRANSCRIPTIONAL REPRESSOR PURR-RELATED"/>
    <property type="match status" value="1"/>
</dbReference>
<evidence type="ECO:0000259" key="5">
    <source>
        <dbReference type="PROSITE" id="PS50932"/>
    </source>
</evidence>
<comment type="caution">
    <text evidence="6">The sequence shown here is derived from an EMBL/GenBank/DDBJ whole genome shotgun (WGS) entry which is preliminary data.</text>
</comment>
<dbReference type="InterPro" id="IPR010982">
    <property type="entry name" value="Lambda_DNA-bd_dom_sf"/>
</dbReference>
<dbReference type="Gene3D" id="3.40.50.2300">
    <property type="match status" value="2"/>
</dbReference>
<feature type="domain" description="HTH lacI-type" evidence="5">
    <location>
        <begin position="5"/>
        <end position="61"/>
    </location>
</feature>
<keyword evidence="3" id="KW-0238">DNA-binding</keyword>
<dbReference type="Gene3D" id="1.10.260.40">
    <property type="entry name" value="lambda repressor-like DNA-binding domains"/>
    <property type="match status" value="1"/>
</dbReference>
<keyword evidence="2" id="KW-0805">Transcription regulation</keyword>
<keyword evidence="4" id="KW-0804">Transcription</keyword>
<keyword evidence="7" id="KW-1185">Reference proteome</keyword>
<accession>A0A7Y7IIH8</accession>
<dbReference type="SMART" id="SM00354">
    <property type="entry name" value="HTH_LACI"/>
    <property type="match status" value="1"/>
</dbReference>
<evidence type="ECO:0000256" key="1">
    <source>
        <dbReference type="ARBA" id="ARBA00022491"/>
    </source>
</evidence>
<dbReference type="GO" id="GO:0000976">
    <property type="term" value="F:transcription cis-regulatory region binding"/>
    <property type="evidence" value="ECO:0007669"/>
    <property type="project" value="TreeGrafter"/>
</dbReference>
<dbReference type="RefSeq" id="WP_176635589.1">
    <property type="nucleotide sequence ID" value="NZ_JAAMFM010000021.1"/>
</dbReference>
<dbReference type="Pfam" id="PF00356">
    <property type="entry name" value="LacI"/>
    <property type="match status" value="1"/>
</dbReference>
<dbReference type="InterPro" id="IPR000843">
    <property type="entry name" value="HTH_LacI"/>
</dbReference>
<dbReference type="PANTHER" id="PTHR30146">
    <property type="entry name" value="LACI-RELATED TRANSCRIPTIONAL REPRESSOR"/>
    <property type="match status" value="1"/>
</dbReference>
<reference evidence="6 7" key="1">
    <citation type="submission" date="2020-02" db="EMBL/GenBank/DDBJ databases">
        <title>Genome sequence of strain AETb3-4.</title>
        <authorList>
            <person name="Gao J."/>
            <person name="Zhang X."/>
        </authorList>
    </citation>
    <scope>NUCLEOTIDE SEQUENCE [LARGE SCALE GENOMIC DNA]</scope>
    <source>
        <strain evidence="6 7">AETb3-4</strain>
    </source>
</reference>
<sequence length="343" mass="36416">MSSRVGIRQVAKAAGVSVTTVSHALNDVGGARVSEETKQRVQAVAREMNYAPNRLASGLRNQRSGTIGFISDEISTTPFAGRMILGAQDAAKKKGLLLLLLNTAGDAEVEEAEIRALLQHQVDGIVYATMYHREVDVPELLSGIPTVLADASAPGARVSSVVPDEERGARSAVSELLAAGHRRIGFVTNQDNIPATRQRLAGYKTAVREYGVAYEPALVVAHQSTAAGGFKAATHLLSLDDRPTALFCFNDQMAMGAYQAAAAAGLSIPAELSVIGFDNLEIIAGNLLPALTTMQLPHYEMGVWAIEQLDQEIARPAGPDDSVKRVLLDCPLVSRDSVAPPSR</sequence>
<proteinExistence type="predicted"/>
<dbReference type="SUPFAM" id="SSF53822">
    <property type="entry name" value="Periplasmic binding protein-like I"/>
    <property type="match status" value="1"/>
</dbReference>
<dbReference type="AlphaFoldDB" id="A0A7Y7IIH8"/>
<organism evidence="6 7">
    <name type="scientific">Arthrobacter wenxiniae</name>
    <dbReference type="NCBI Taxonomy" id="2713570"/>
    <lineage>
        <taxon>Bacteria</taxon>
        <taxon>Bacillati</taxon>
        <taxon>Actinomycetota</taxon>
        <taxon>Actinomycetes</taxon>
        <taxon>Micrococcales</taxon>
        <taxon>Micrococcaceae</taxon>
        <taxon>Arthrobacter</taxon>
    </lineage>
</organism>
<dbReference type="SUPFAM" id="SSF47413">
    <property type="entry name" value="lambda repressor-like DNA-binding domains"/>
    <property type="match status" value="1"/>
</dbReference>
<evidence type="ECO:0000256" key="2">
    <source>
        <dbReference type="ARBA" id="ARBA00023015"/>
    </source>
</evidence>
<dbReference type="GO" id="GO:0003700">
    <property type="term" value="F:DNA-binding transcription factor activity"/>
    <property type="evidence" value="ECO:0007669"/>
    <property type="project" value="TreeGrafter"/>
</dbReference>
<dbReference type="EMBL" id="JAAMFM010000021">
    <property type="protein sequence ID" value="NVM95862.1"/>
    <property type="molecule type" value="Genomic_DNA"/>
</dbReference>
<dbReference type="CDD" id="cd01392">
    <property type="entry name" value="HTH_LacI"/>
    <property type="match status" value="1"/>
</dbReference>
<dbReference type="PROSITE" id="PS50932">
    <property type="entry name" value="HTH_LACI_2"/>
    <property type="match status" value="1"/>
</dbReference>